<protein>
    <submittedName>
        <fullName evidence="1">Uncharacterized protein</fullName>
    </submittedName>
</protein>
<organism evidence="1 2">
    <name type="scientific">Vicia faba</name>
    <name type="common">Broad bean</name>
    <name type="synonym">Faba vulgaris</name>
    <dbReference type="NCBI Taxonomy" id="3906"/>
    <lineage>
        <taxon>Eukaryota</taxon>
        <taxon>Viridiplantae</taxon>
        <taxon>Streptophyta</taxon>
        <taxon>Embryophyta</taxon>
        <taxon>Tracheophyta</taxon>
        <taxon>Spermatophyta</taxon>
        <taxon>Magnoliopsida</taxon>
        <taxon>eudicotyledons</taxon>
        <taxon>Gunneridae</taxon>
        <taxon>Pentapetalae</taxon>
        <taxon>rosids</taxon>
        <taxon>fabids</taxon>
        <taxon>Fabales</taxon>
        <taxon>Fabaceae</taxon>
        <taxon>Papilionoideae</taxon>
        <taxon>50 kb inversion clade</taxon>
        <taxon>NPAAA clade</taxon>
        <taxon>Hologalegina</taxon>
        <taxon>IRL clade</taxon>
        <taxon>Fabeae</taxon>
        <taxon>Vicia</taxon>
    </lineage>
</organism>
<accession>A0AAV1ALV6</accession>
<reference evidence="1 2" key="1">
    <citation type="submission" date="2023-01" db="EMBL/GenBank/DDBJ databases">
        <authorList>
            <person name="Kreplak J."/>
        </authorList>
    </citation>
    <scope>NUCLEOTIDE SEQUENCE [LARGE SCALE GENOMIC DNA]</scope>
</reference>
<sequence>MFDKSLAKVKVVVDTYLVQQNLVGIKSVSNRNKIWLSRNKRSFSIYHRQLYQNTHKTHFPEPPPIESEKSILVIDNNLFTQDIPQQIYKNHSRSMLNIRTFSLKKMQH</sequence>
<keyword evidence="2" id="KW-1185">Reference proteome</keyword>
<evidence type="ECO:0000313" key="2">
    <source>
        <dbReference type="Proteomes" id="UP001157006"/>
    </source>
</evidence>
<dbReference type="AlphaFoldDB" id="A0AAV1ALV6"/>
<evidence type="ECO:0000313" key="1">
    <source>
        <dbReference type="EMBL" id="CAI8609497.1"/>
    </source>
</evidence>
<dbReference type="Proteomes" id="UP001157006">
    <property type="component" value="Chromosome 4"/>
</dbReference>
<proteinExistence type="predicted"/>
<dbReference type="EMBL" id="OX451739">
    <property type="protein sequence ID" value="CAI8609497.1"/>
    <property type="molecule type" value="Genomic_DNA"/>
</dbReference>
<gene>
    <name evidence="1" type="ORF">VFH_IV136280</name>
</gene>
<name>A0AAV1ALV6_VICFA</name>